<dbReference type="PANTHER" id="PTHR30419">
    <property type="entry name" value="HTH-TYPE TRANSCRIPTIONAL REGULATOR YBHD"/>
    <property type="match status" value="1"/>
</dbReference>
<dbReference type="EMBL" id="SGXC01000001">
    <property type="protein sequence ID" value="RZS84498.1"/>
    <property type="molecule type" value="Genomic_DNA"/>
</dbReference>
<dbReference type="InterPro" id="IPR005119">
    <property type="entry name" value="LysR_subst-bd"/>
</dbReference>
<dbReference type="GO" id="GO:0003700">
    <property type="term" value="F:DNA-binding transcription factor activity"/>
    <property type="evidence" value="ECO:0007669"/>
    <property type="project" value="InterPro"/>
</dbReference>
<evidence type="ECO:0000256" key="1">
    <source>
        <dbReference type="ARBA" id="ARBA00009437"/>
    </source>
</evidence>
<evidence type="ECO:0000259" key="5">
    <source>
        <dbReference type="PROSITE" id="PS50931"/>
    </source>
</evidence>
<organism evidence="6 7">
    <name type="scientific">Pigmentiphaga kullae</name>
    <dbReference type="NCBI Taxonomy" id="151784"/>
    <lineage>
        <taxon>Bacteria</taxon>
        <taxon>Pseudomonadati</taxon>
        <taxon>Pseudomonadota</taxon>
        <taxon>Betaproteobacteria</taxon>
        <taxon>Burkholderiales</taxon>
        <taxon>Alcaligenaceae</taxon>
        <taxon>Pigmentiphaga</taxon>
    </lineage>
</organism>
<dbReference type="Gene3D" id="3.40.190.290">
    <property type="match status" value="1"/>
</dbReference>
<keyword evidence="2" id="KW-0805">Transcription regulation</keyword>
<dbReference type="CDD" id="cd05466">
    <property type="entry name" value="PBP2_LTTR_substrate"/>
    <property type="match status" value="1"/>
</dbReference>
<dbReference type="SUPFAM" id="SSF53850">
    <property type="entry name" value="Periplasmic binding protein-like II"/>
    <property type="match status" value="1"/>
</dbReference>
<dbReference type="RefSeq" id="WP_130355855.1">
    <property type="nucleotide sequence ID" value="NZ_SGXC01000001.1"/>
</dbReference>
<name>A0A4Q7NI28_9BURK</name>
<dbReference type="InterPro" id="IPR036388">
    <property type="entry name" value="WH-like_DNA-bd_sf"/>
</dbReference>
<dbReference type="OrthoDB" id="9803735at2"/>
<dbReference type="Pfam" id="PF03466">
    <property type="entry name" value="LysR_substrate"/>
    <property type="match status" value="1"/>
</dbReference>
<dbReference type="FunFam" id="1.10.10.10:FF:000001">
    <property type="entry name" value="LysR family transcriptional regulator"/>
    <property type="match status" value="1"/>
</dbReference>
<proteinExistence type="inferred from homology"/>
<dbReference type="InterPro" id="IPR050950">
    <property type="entry name" value="HTH-type_LysR_regulators"/>
</dbReference>
<dbReference type="SUPFAM" id="SSF46785">
    <property type="entry name" value="Winged helix' DNA-binding domain"/>
    <property type="match status" value="1"/>
</dbReference>
<sequence length="316" mass="35744">MNLSIRHFKAFLCIVQTRSFTRAAEQLHISQPGLSLMMQDVEGQLSCRLFERTTRSVRLTAAGQRLLPVAQQVVDEVETIAPVLSQLSETRRRTLRVGVPPIFSASVMPHVYMRLRKTQPTLDLHILDLPKPEVERQVQNGELDCGLGVFPKRVLEVSRRPLFEFDFVYLESRAAPFRSRAKGRNAKRIRWDELPAVPFVELPPTQDLQQQINKCRAARGMARTDGIRMNRLESLIGMAAAGVGPTIIPTFAAPIGTEFQVSTALLTAPVLTLDFHLIIKRGREQPAVLEAFTRTLLEVIEERRDRIYRTAGKDWG</sequence>
<gene>
    <name evidence="6" type="ORF">EV675_0515</name>
</gene>
<evidence type="ECO:0000256" key="2">
    <source>
        <dbReference type="ARBA" id="ARBA00023015"/>
    </source>
</evidence>
<dbReference type="InterPro" id="IPR036390">
    <property type="entry name" value="WH_DNA-bd_sf"/>
</dbReference>
<evidence type="ECO:0000256" key="4">
    <source>
        <dbReference type="ARBA" id="ARBA00023163"/>
    </source>
</evidence>
<accession>A0A4Q7NI28</accession>
<dbReference type="Gene3D" id="1.10.10.10">
    <property type="entry name" value="Winged helix-like DNA-binding domain superfamily/Winged helix DNA-binding domain"/>
    <property type="match status" value="1"/>
</dbReference>
<dbReference type="GO" id="GO:0005829">
    <property type="term" value="C:cytosol"/>
    <property type="evidence" value="ECO:0007669"/>
    <property type="project" value="TreeGrafter"/>
</dbReference>
<comment type="caution">
    <text evidence="6">The sequence shown here is derived from an EMBL/GenBank/DDBJ whole genome shotgun (WGS) entry which is preliminary data.</text>
</comment>
<feature type="domain" description="HTH lysR-type" evidence="5">
    <location>
        <begin position="1"/>
        <end position="60"/>
    </location>
</feature>
<dbReference type="PRINTS" id="PR00039">
    <property type="entry name" value="HTHLYSR"/>
</dbReference>
<dbReference type="GO" id="GO:0003677">
    <property type="term" value="F:DNA binding"/>
    <property type="evidence" value="ECO:0007669"/>
    <property type="project" value="UniProtKB-KW"/>
</dbReference>
<evidence type="ECO:0000256" key="3">
    <source>
        <dbReference type="ARBA" id="ARBA00023125"/>
    </source>
</evidence>
<dbReference type="Proteomes" id="UP000292445">
    <property type="component" value="Unassembled WGS sequence"/>
</dbReference>
<dbReference type="InterPro" id="IPR000847">
    <property type="entry name" value="LysR_HTH_N"/>
</dbReference>
<keyword evidence="3 6" id="KW-0238">DNA-binding</keyword>
<evidence type="ECO:0000313" key="7">
    <source>
        <dbReference type="Proteomes" id="UP000292445"/>
    </source>
</evidence>
<keyword evidence="4" id="KW-0804">Transcription</keyword>
<keyword evidence="7" id="KW-1185">Reference proteome</keyword>
<dbReference type="PROSITE" id="PS50931">
    <property type="entry name" value="HTH_LYSR"/>
    <property type="match status" value="1"/>
</dbReference>
<comment type="similarity">
    <text evidence="1">Belongs to the LysR transcriptional regulatory family.</text>
</comment>
<protein>
    <submittedName>
        <fullName evidence="6">DNA-binding transcriptional LysR family regulator</fullName>
    </submittedName>
</protein>
<dbReference type="AlphaFoldDB" id="A0A4Q7NI28"/>
<dbReference type="Pfam" id="PF00126">
    <property type="entry name" value="HTH_1"/>
    <property type="match status" value="1"/>
</dbReference>
<reference evidence="6 7" key="1">
    <citation type="submission" date="2019-02" db="EMBL/GenBank/DDBJ databases">
        <title>Genomic Encyclopedia of Type Strains, Phase IV (KMG-IV): sequencing the most valuable type-strain genomes for metagenomic binning, comparative biology and taxonomic classification.</title>
        <authorList>
            <person name="Goeker M."/>
        </authorList>
    </citation>
    <scope>NUCLEOTIDE SEQUENCE [LARGE SCALE GENOMIC DNA]</scope>
    <source>
        <strain evidence="6 7">K24</strain>
    </source>
</reference>
<evidence type="ECO:0000313" key="6">
    <source>
        <dbReference type="EMBL" id="RZS84498.1"/>
    </source>
</evidence>